<evidence type="ECO:0008006" key="3">
    <source>
        <dbReference type="Google" id="ProtNLM"/>
    </source>
</evidence>
<protein>
    <recommendedName>
        <fullName evidence="3">Alkylmercury lyase-like protein</fullName>
    </recommendedName>
</protein>
<gene>
    <name evidence="1" type="ORF">I4I82_11770</name>
</gene>
<name>A0ABS6U804_9PSEU</name>
<organism evidence="1 2">
    <name type="scientific">Pseudonocardia oceani</name>
    <dbReference type="NCBI Taxonomy" id="2792013"/>
    <lineage>
        <taxon>Bacteria</taxon>
        <taxon>Bacillati</taxon>
        <taxon>Actinomycetota</taxon>
        <taxon>Actinomycetes</taxon>
        <taxon>Pseudonocardiales</taxon>
        <taxon>Pseudonocardiaceae</taxon>
        <taxon>Pseudonocardia</taxon>
    </lineage>
</organism>
<keyword evidence="2" id="KW-1185">Reference proteome</keyword>
<dbReference type="EMBL" id="JADQDF010000001">
    <property type="protein sequence ID" value="MBW0128365.1"/>
    <property type="molecule type" value="Genomic_DNA"/>
</dbReference>
<proteinExistence type="predicted"/>
<dbReference type="Proteomes" id="UP000694300">
    <property type="component" value="Unassembled WGS sequence"/>
</dbReference>
<reference evidence="1 2" key="1">
    <citation type="submission" date="2020-11" db="EMBL/GenBank/DDBJ databases">
        <title>Pseudonocardia abyssalis sp. nov. and Pseudonocardia oceani sp. nov., description and phylogenomic analysis of two novel actinomycetes isolated from the deep Southern Ocean.</title>
        <authorList>
            <person name="Parra J."/>
        </authorList>
    </citation>
    <scope>NUCLEOTIDE SEQUENCE [LARGE SCALE GENOMIC DNA]</scope>
    <source>
        <strain evidence="2">KRD185</strain>
    </source>
</reference>
<sequence>MDPLSAPGSADVAAWRSRWRAAGESLFPTLMNDPPSYAGAVETIGALATELGRRDADLPALVAVMAAPDAFLAECGLRPGAVPAGLLVGVACGMRERDLIAEEVRREHHAAIEGARATGSAWAVLAGPEAIEDVTGGPGGVACCTHLHVASGVEIRATVDAWSPEPYRVDVIEAGVVPPRGASFTRREPWIAEFHRYRAEIGDGA</sequence>
<accession>A0ABS6U804</accession>
<evidence type="ECO:0000313" key="2">
    <source>
        <dbReference type="Proteomes" id="UP000694300"/>
    </source>
</evidence>
<dbReference type="RefSeq" id="WP_218590632.1">
    <property type="nucleotide sequence ID" value="NZ_JADQDE010000050.1"/>
</dbReference>
<comment type="caution">
    <text evidence="1">The sequence shown here is derived from an EMBL/GenBank/DDBJ whole genome shotgun (WGS) entry which is preliminary data.</text>
</comment>
<evidence type="ECO:0000313" key="1">
    <source>
        <dbReference type="EMBL" id="MBW0128365.1"/>
    </source>
</evidence>